<evidence type="ECO:0000313" key="2">
    <source>
        <dbReference type="EMBL" id="KAJ3423795.1"/>
    </source>
</evidence>
<feature type="compositionally biased region" description="Basic residues" evidence="1">
    <location>
        <begin position="78"/>
        <end position="94"/>
    </location>
</feature>
<feature type="region of interest" description="Disordered" evidence="1">
    <location>
        <begin position="67"/>
        <end position="108"/>
    </location>
</feature>
<evidence type="ECO:0000313" key="3">
    <source>
        <dbReference type="Proteomes" id="UP001146793"/>
    </source>
</evidence>
<organism evidence="2 3">
    <name type="scientific">Anaeramoeba flamelloides</name>
    <dbReference type="NCBI Taxonomy" id="1746091"/>
    <lineage>
        <taxon>Eukaryota</taxon>
        <taxon>Metamonada</taxon>
        <taxon>Anaeramoebidae</taxon>
        <taxon>Anaeramoeba</taxon>
    </lineage>
</organism>
<evidence type="ECO:0000256" key="1">
    <source>
        <dbReference type="SAM" id="MobiDB-lite"/>
    </source>
</evidence>
<name>A0AAV7Y597_9EUKA</name>
<comment type="caution">
    <text evidence="2">The sequence shown here is derived from an EMBL/GenBank/DDBJ whole genome shotgun (WGS) entry which is preliminary data.</text>
</comment>
<dbReference type="EMBL" id="JANTQA010000076">
    <property type="protein sequence ID" value="KAJ3423795.1"/>
    <property type="molecule type" value="Genomic_DNA"/>
</dbReference>
<dbReference type="AlphaFoldDB" id="A0AAV7Y597"/>
<dbReference type="Proteomes" id="UP001146793">
    <property type="component" value="Unassembled WGS sequence"/>
</dbReference>
<gene>
    <name evidence="2" type="ORF">M0812_30331</name>
</gene>
<reference evidence="2" key="1">
    <citation type="submission" date="2022-08" db="EMBL/GenBank/DDBJ databases">
        <title>Novel sulphate-reducing endosymbionts in the free-living metamonad Anaeramoeba.</title>
        <authorList>
            <person name="Jerlstrom-Hultqvist J."/>
            <person name="Cepicka I."/>
            <person name="Gallot-Lavallee L."/>
            <person name="Salas-Leiva D."/>
            <person name="Curtis B.A."/>
            <person name="Zahonova K."/>
            <person name="Pipaliya S."/>
            <person name="Dacks J."/>
            <person name="Roger A.J."/>
        </authorList>
    </citation>
    <scope>NUCLEOTIDE SEQUENCE</scope>
    <source>
        <strain evidence="2">Busselton2</strain>
    </source>
</reference>
<accession>A0AAV7Y597</accession>
<protein>
    <submittedName>
        <fullName evidence="2">Uncharacterized protein</fullName>
    </submittedName>
</protein>
<sequence length="294" mass="34789">MENEFANYKKELSLKKKLCGWKVNITEFSDSNYSSNSISKMLFDFSSSPSIISSSSSCTETIPLSNTTPSSNSYFRSYSKKKKKNLTNKRKPQYKKSNEIEKKRRGMSQNKIPKDFEGLFIKKKNQNLIQEKITDQEKKNLKSIRIQKIQEKKPKEHFIKKNEKNINYLENILNNIFEYEHTINKLILNLQNQSNNISQIKKNIFQEIYNLFHQNCLNYYKHPFSQDQDQKLIKKKTLNPENQVLINDTYTPANPDFDKITETFDGINNLSFQLFNDVANIMSNFHIKRYRIET</sequence>
<proteinExistence type="predicted"/>